<dbReference type="AlphaFoldDB" id="A0A9X3YFK7"/>
<evidence type="ECO:0000256" key="4">
    <source>
        <dbReference type="ARBA" id="ARBA00010662"/>
    </source>
</evidence>
<dbReference type="CDD" id="cd01400">
    <property type="entry name" value="6PGL"/>
    <property type="match status" value="1"/>
</dbReference>
<comment type="catalytic activity">
    <reaction evidence="1 7">
        <text>6-phospho-D-glucono-1,5-lactone + H2O = 6-phospho-D-gluconate + H(+)</text>
        <dbReference type="Rhea" id="RHEA:12556"/>
        <dbReference type="ChEBI" id="CHEBI:15377"/>
        <dbReference type="ChEBI" id="CHEBI:15378"/>
        <dbReference type="ChEBI" id="CHEBI:57955"/>
        <dbReference type="ChEBI" id="CHEBI:58759"/>
        <dbReference type="EC" id="3.1.1.31"/>
    </reaction>
</comment>
<dbReference type="RefSeq" id="WP_263544816.1">
    <property type="nucleotide sequence ID" value="NZ_JAOVZO020000001.1"/>
</dbReference>
<dbReference type="InterPro" id="IPR005900">
    <property type="entry name" value="6-phosphogluconolactonase_DevB"/>
</dbReference>
<dbReference type="InterPro" id="IPR006148">
    <property type="entry name" value="Glc/Gal-6P_isomerase"/>
</dbReference>
<dbReference type="Pfam" id="PF01182">
    <property type="entry name" value="Glucosamine_iso"/>
    <property type="match status" value="1"/>
</dbReference>
<dbReference type="NCBIfam" id="TIGR01198">
    <property type="entry name" value="pgl"/>
    <property type="match status" value="1"/>
</dbReference>
<comment type="function">
    <text evidence="2 7">Hydrolysis of 6-phosphogluconolactone to 6-phosphogluconate.</text>
</comment>
<dbReference type="EMBL" id="JAOVZO020000001">
    <property type="protein sequence ID" value="MDC8010927.1"/>
    <property type="molecule type" value="Genomic_DNA"/>
</dbReference>
<dbReference type="InterPro" id="IPR037171">
    <property type="entry name" value="NagB/RpiA_transferase-like"/>
</dbReference>
<dbReference type="GO" id="GO:0017057">
    <property type="term" value="F:6-phosphogluconolactonase activity"/>
    <property type="evidence" value="ECO:0007669"/>
    <property type="project" value="UniProtKB-UniRule"/>
</dbReference>
<keyword evidence="10" id="KW-1185">Reference proteome</keyword>
<dbReference type="GO" id="GO:0005975">
    <property type="term" value="P:carbohydrate metabolic process"/>
    <property type="evidence" value="ECO:0007669"/>
    <property type="project" value="UniProtKB-UniRule"/>
</dbReference>
<dbReference type="SUPFAM" id="SSF100950">
    <property type="entry name" value="NagB/RpiA/CoA transferase-like"/>
    <property type="match status" value="1"/>
</dbReference>
<evidence type="ECO:0000256" key="7">
    <source>
        <dbReference type="RuleBase" id="RU365095"/>
    </source>
</evidence>
<reference evidence="9" key="1">
    <citation type="submission" date="2023-02" db="EMBL/GenBank/DDBJ databases">
        <title>Tahibacter soli sp. nov. isolated from soil.</title>
        <authorList>
            <person name="Baek J.H."/>
            <person name="Lee J.K."/>
            <person name="Choi D.G."/>
            <person name="Jeon C.O."/>
        </authorList>
    </citation>
    <scope>NUCLEOTIDE SEQUENCE</scope>
    <source>
        <strain evidence="9">BL</strain>
    </source>
</reference>
<accession>A0A9X3YFK7</accession>
<dbReference type="GO" id="GO:0006098">
    <property type="term" value="P:pentose-phosphate shunt"/>
    <property type="evidence" value="ECO:0007669"/>
    <property type="project" value="InterPro"/>
</dbReference>
<name>A0A9X3YFK7_9GAMM</name>
<evidence type="ECO:0000256" key="2">
    <source>
        <dbReference type="ARBA" id="ARBA00002681"/>
    </source>
</evidence>
<dbReference type="PANTHER" id="PTHR11054">
    <property type="entry name" value="6-PHOSPHOGLUCONOLACTONASE"/>
    <property type="match status" value="1"/>
</dbReference>
<gene>
    <name evidence="7 9" type="primary">pgl</name>
    <name evidence="9" type="ORF">OD750_000025</name>
</gene>
<proteinExistence type="inferred from homology"/>
<comment type="caution">
    <text evidence="9">The sequence shown here is derived from an EMBL/GenBank/DDBJ whole genome shotgun (WGS) entry which is preliminary data.</text>
</comment>
<organism evidence="9 10">
    <name type="scientific">Tahibacter soli</name>
    <dbReference type="NCBI Taxonomy" id="2983605"/>
    <lineage>
        <taxon>Bacteria</taxon>
        <taxon>Pseudomonadati</taxon>
        <taxon>Pseudomonadota</taxon>
        <taxon>Gammaproteobacteria</taxon>
        <taxon>Lysobacterales</taxon>
        <taxon>Rhodanobacteraceae</taxon>
        <taxon>Tahibacter</taxon>
    </lineage>
</organism>
<comment type="similarity">
    <text evidence="4 7">Belongs to the glucosamine/galactosamine-6-phosphate isomerase family. 6-phosphogluconolactonase subfamily.</text>
</comment>
<feature type="domain" description="Glucosamine/galactosamine-6-phosphate isomerase" evidence="8">
    <location>
        <begin position="26"/>
        <end position="234"/>
    </location>
</feature>
<evidence type="ECO:0000313" key="10">
    <source>
        <dbReference type="Proteomes" id="UP001139971"/>
    </source>
</evidence>
<dbReference type="EC" id="3.1.1.31" evidence="5 7"/>
<sequence length="247" mass="26402">MKTATDGDCARDLAANIREVRHGGREPLAQALAAAVADDLRAGIAQRGVASLAVSGGSTPRLFFDHLAQEDLDWSRVVVTLVDERWVPETDARSNAAMARKALLSNGSGRARFVPLYDDAPDPESALDVVDARLDDVPLPFDAVVLGMGLDGHTASFFPHGDRLAAALDPRGEARVISMRAEAAGEPRITLTLPTLLATQALYLHIEGDTKAQVLAQALAADATAEEFPIRAVVRYAGEPVRLYWCP</sequence>
<protein>
    <recommendedName>
        <fullName evidence="6 7">6-phosphogluconolactonase</fullName>
        <shortName evidence="7">6PGL</shortName>
        <ecNumber evidence="5 7">3.1.1.31</ecNumber>
    </recommendedName>
</protein>
<keyword evidence="7 9" id="KW-0378">Hydrolase</keyword>
<evidence type="ECO:0000259" key="8">
    <source>
        <dbReference type="Pfam" id="PF01182"/>
    </source>
</evidence>
<evidence type="ECO:0000256" key="1">
    <source>
        <dbReference type="ARBA" id="ARBA00000832"/>
    </source>
</evidence>
<evidence type="ECO:0000256" key="5">
    <source>
        <dbReference type="ARBA" id="ARBA00013198"/>
    </source>
</evidence>
<dbReference type="Proteomes" id="UP001139971">
    <property type="component" value="Unassembled WGS sequence"/>
</dbReference>
<comment type="pathway">
    <text evidence="3 7">Carbohydrate degradation; pentose phosphate pathway; D-ribulose 5-phosphate from D-glucose 6-phosphate (oxidative stage): step 2/3.</text>
</comment>
<evidence type="ECO:0000313" key="9">
    <source>
        <dbReference type="EMBL" id="MDC8010927.1"/>
    </source>
</evidence>
<dbReference type="InterPro" id="IPR039104">
    <property type="entry name" value="6PGL"/>
</dbReference>
<evidence type="ECO:0000256" key="6">
    <source>
        <dbReference type="ARBA" id="ARBA00020337"/>
    </source>
</evidence>
<dbReference type="Gene3D" id="3.40.50.1360">
    <property type="match status" value="1"/>
</dbReference>
<evidence type="ECO:0000256" key="3">
    <source>
        <dbReference type="ARBA" id="ARBA00004961"/>
    </source>
</evidence>
<dbReference type="PANTHER" id="PTHR11054:SF0">
    <property type="entry name" value="6-PHOSPHOGLUCONOLACTONASE"/>
    <property type="match status" value="1"/>
</dbReference>